<name>A0AAV5WMN9_9BILA</name>
<comment type="caution">
    <text evidence="1">The sequence shown here is derived from an EMBL/GenBank/DDBJ whole genome shotgun (WGS) entry which is preliminary data.</text>
</comment>
<gene>
    <name evidence="1" type="ORF">PFISCL1PPCAC_24559</name>
</gene>
<dbReference type="EMBL" id="BTSY01000006">
    <property type="protein sequence ID" value="GMT33262.1"/>
    <property type="molecule type" value="Genomic_DNA"/>
</dbReference>
<accession>A0AAV5WMN9</accession>
<protein>
    <submittedName>
        <fullName evidence="1">Uncharacterized protein</fullName>
    </submittedName>
</protein>
<dbReference type="AlphaFoldDB" id="A0AAV5WMN9"/>
<evidence type="ECO:0000313" key="1">
    <source>
        <dbReference type="EMBL" id="GMT33262.1"/>
    </source>
</evidence>
<keyword evidence="2" id="KW-1185">Reference proteome</keyword>
<proteinExistence type="predicted"/>
<feature type="non-terminal residue" evidence="1">
    <location>
        <position position="1"/>
    </location>
</feature>
<evidence type="ECO:0000313" key="2">
    <source>
        <dbReference type="Proteomes" id="UP001432322"/>
    </source>
</evidence>
<dbReference type="Proteomes" id="UP001432322">
    <property type="component" value="Unassembled WGS sequence"/>
</dbReference>
<reference evidence="1" key="1">
    <citation type="submission" date="2023-10" db="EMBL/GenBank/DDBJ databases">
        <title>Genome assembly of Pristionchus species.</title>
        <authorList>
            <person name="Yoshida K."/>
            <person name="Sommer R.J."/>
        </authorList>
    </citation>
    <scope>NUCLEOTIDE SEQUENCE</scope>
    <source>
        <strain evidence="1">RS5133</strain>
    </source>
</reference>
<sequence>TSGNHPPVMAQFRTAGPQNGFLRKAEDLTDDIVRNTRHYLPPHRSILPHFDVHRRLNENVEPMGRPETSHAGTVNCEDLDSDWSCLYNSNDCLSYSNNDMANSPLFRFLFSTRIRPLPPECHPSDSVGYEAAAQKHRCGRRSSPSLRRNFRRAVFEVFPLW</sequence>
<organism evidence="1 2">
    <name type="scientific">Pristionchus fissidentatus</name>
    <dbReference type="NCBI Taxonomy" id="1538716"/>
    <lineage>
        <taxon>Eukaryota</taxon>
        <taxon>Metazoa</taxon>
        <taxon>Ecdysozoa</taxon>
        <taxon>Nematoda</taxon>
        <taxon>Chromadorea</taxon>
        <taxon>Rhabditida</taxon>
        <taxon>Rhabditina</taxon>
        <taxon>Diplogasteromorpha</taxon>
        <taxon>Diplogasteroidea</taxon>
        <taxon>Neodiplogasteridae</taxon>
        <taxon>Pristionchus</taxon>
    </lineage>
</organism>